<name>A0A198UDL9_MORCA</name>
<organism evidence="1 2">
    <name type="scientific">Moraxella catarrhalis</name>
    <name type="common">Branhamella catarrhalis</name>
    <dbReference type="NCBI Taxonomy" id="480"/>
    <lineage>
        <taxon>Bacteria</taxon>
        <taxon>Pseudomonadati</taxon>
        <taxon>Pseudomonadota</taxon>
        <taxon>Gammaproteobacteria</taxon>
        <taxon>Moraxellales</taxon>
        <taxon>Moraxellaceae</taxon>
        <taxon>Moraxella</taxon>
    </lineage>
</organism>
<accession>A0A198UDL9</accession>
<evidence type="ECO:0000313" key="1">
    <source>
        <dbReference type="EMBL" id="OAU94511.1"/>
    </source>
</evidence>
<gene>
    <name evidence="1" type="ORF">AO384_1868</name>
</gene>
<dbReference type="Proteomes" id="UP000078228">
    <property type="component" value="Unassembled WGS sequence"/>
</dbReference>
<keyword evidence="2" id="KW-1185">Reference proteome</keyword>
<dbReference type="EMBL" id="LXHC01000028">
    <property type="protein sequence ID" value="OAU94511.1"/>
    <property type="molecule type" value="Genomic_DNA"/>
</dbReference>
<sequence length="67" mass="8048">MSKFWIGCGHRISPIKIYLILRQSRQKLNHFLPIQAFLPILNRPFYTQNQINMVINQITVDNRQNYC</sequence>
<proteinExistence type="predicted"/>
<protein>
    <submittedName>
        <fullName evidence="1">Uncharacterized protein</fullName>
    </submittedName>
</protein>
<comment type="caution">
    <text evidence="1">The sequence shown here is derived from an EMBL/GenBank/DDBJ whole genome shotgun (WGS) entry which is preliminary data.</text>
</comment>
<dbReference type="AlphaFoldDB" id="A0A198UDL9"/>
<reference evidence="1 2" key="1">
    <citation type="journal article" date="2016" name="Genome Biol. Evol.">
        <title>Comparative Genomic Analyses of the Moraxella catarrhalis Serosensitive and Seroresistant Lineages Demonstrate Their Independent Evolution.</title>
        <authorList>
            <person name="Earl J.P."/>
            <person name="de Vries S.P."/>
            <person name="Ahmed A."/>
            <person name="Powell E."/>
            <person name="Schultz M.P."/>
            <person name="Hermans P.W."/>
            <person name="Hill D.J."/>
            <person name="Zhou Z."/>
            <person name="Constantinidou C.I."/>
            <person name="Hu F.Z."/>
            <person name="Bootsma H.J."/>
            <person name="Ehrlich G.D."/>
        </authorList>
    </citation>
    <scope>NUCLEOTIDE SEQUENCE [LARGE SCALE GENOMIC DNA]</scope>
    <source>
        <strain evidence="1 2">Z7542</strain>
    </source>
</reference>
<evidence type="ECO:0000313" key="2">
    <source>
        <dbReference type="Proteomes" id="UP000078228"/>
    </source>
</evidence>